<feature type="compositionally biased region" description="Low complexity" evidence="1">
    <location>
        <begin position="230"/>
        <end position="245"/>
    </location>
</feature>
<feature type="compositionally biased region" description="Polar residues" evidence="1">
    <location>
        <begin position="201"/>
        <end position="220"/>
    </location>
</feature>
<feature type="region of interest" description="Disordered" evidence="1">
    <location>
        <begin position="259"/>
        <end position="335"/>
    </location>
</feature>
<keyword evidence="2" id="KW-0812">Transmembrane</keyword>
<feature type="signal peptide" evidence="3">
    <location>
        <begin position="1"/>
        <end position="28"/>
    </location>
</feature>
<dbReference type="Gene3D" id="1.20.140.150">
    <property type="match status" value="1"/>
</dbReference>
<gene>
    <name evidence="4" type="ORF">Pmani_032538</name>
</gene>
<feature type="region of interest" description="Disordered" evidence="1">
    <location>
        <begin position="192"/>
        <end position="245"/>
    </location>
</feature>
<dbReference type="Proteomes" id="UP001292094">
    <property type="component" value="Unassembled WGS sequence"/>
</dbReference>
<feature type="transmembrane region" description="Helical" evidence="2">
    <location>
        <begin position="74"/>
        <end position="99"/>
    </location>
</feature>
<evidence type="ECO:0000256" key="2">
    <source>
        <dbReference type="SAM" id="Phobius"/>
    </source>
</evidence>
<keyword evidence="2" id="KW-0472">Membrane</keyword>
<comment type="caution">
    <text evidence="4">The sequence shown here is derived from an EMBL/GenBank/DDBJ whole genome shotgun (WGS) entry which is preliminary data.</text>
</comment>
<dbReference type="AlphaFoldDB" id="A0AAE1TRC8"/>
<feature type="transmembrane region" description="Helical" evidence="2">
    <location>
        <begin position="155"/>
        <end position="178"/>
    </location>
</feature>
<name>A0AAE1TRC8_9EUCA</name>
<dbReference type="PROSITE" id="PS51257">
    <property type="entry name" value="PROKAR_LIPOPROTEIN"/>
    <property type="match status" value="1"/>
</dbReference>
<keyword evidence="3" id="KW-0732">Signal</keyword>
<feature type="chain" id="PRO_5042249580" evidence="3">
    <location>
        <begin position="29"/>
        <end position="335"/>
    </location>
</feature>
<evidence type="ECO:0000256" key="3">
    <source>
        <dbReference type="SAM" id="SignalP"/>
    </source>
</evidence>
<reference evidence="4" key="1">
    <citation type="submission" date="2023-11" db="EMBL/GenBank/DDBJ databases">
        <title>Genome assemblies of two species of porcelain crab, Petrolisthes cinctipes and Petrolisthes manimaculis (Anomura: Porcellanidae).</title>
        <authorList>
            <person name="Angst P."/>
        </authorList>
    </citation>
    <scope>NUCLEOTIDE SEQUENCE</scope>
    <source>
        <strain evidence="4">PB745_02</strain>
        <tissue evidence="4">Gill</tissue>
    </source>
</reference>
<evidence type="ECO:0000256" key="1">
    <source>
        <dbReference type="SAM" id="MobiDB-lite"/>
    </source>
</evidence>
<keyword evidence="2" id="KW-1133">Transmembrane helix</keyword>
<sequence>MERDRRGLRLSAGGAILTLLAFIAACAAAAAPNWASFTGAITGHFGPWRVCQTGQYGYQHCSTTHHFTSTWASVVAGLGSAMCAALLALATFMCPLLLIMHVTSMKTLVKFRHATLTKMVCIAASVFCGFASILFFVLEVFIFRVGQQSGLYVTLSWAFVLQVVAMILSVVAGIGAGIEFGWSRKLGGDPTVYNRDPEGTAATTISNPNFRESRNGHAQTGNGNKGGSGSISRGRSGSQRGRMQRNSNGVAMTHFSGQPYMITANGSNGHAGARTNGKLAFDPNRTPLRSSLRKPKPPPPEDAPDGSMGIQNLAFTQSSPVAKKKVRIHTQSTSV</sequence>
<keyword evidence="5" id="KW-1185">Reference proteome</keyword>
<dbReference type="EMBL" id="JAWZYT010004190">
    <property type="protein sequence ID" value="KAK4294872.1"/>
    <property type="molecule type" value="Genomic_DNA"/>
</dbReference>
<evidence type="ECO:0000313" key="4">
    <source>
        <dbReference type="EMBL" id="KAK4294872.1"/>
    </source>
</evidence>
<feature type="transmembrane region" description="Helical" evidence="2">
    <location>
        <begin position="120"/>
        <end position="143"/>
    </location>
</feature>
<evidence type="ECO:0000313" key="5">
    <source>
        <dbReference type="Proteomes" id="UP001292094"/>
    </source>
</evidence>
<proteinExistence type="predicted"/>
<organism evidence="4 5">
    <name type="scientific">Petrolisthes manimaculis</name>
    <dbReference type="NCBI Taxonomy" id="1843537"/>
    <lineage>
        <taxon>Eukaryota</taxon>
        <taxon>Metazoa</taxon>
        <taxon>Ecdysozoa</taxon>
        <taxon>Arthropoda</taxon>
        <taxon>Crustacea</taxon>
        <taxon>Multicrustacea</taxon>
        <taxon>Malacostraca</taxon>
        <taxon>Eumalacostraca</taxon>
        <taxon>Eucarida</taxon>
        <taxon>Decapoda</taxon>
        <taxon>Pleocyemata</taxon>
        <taxon>Anomura</taxon>
        <taxon>Galatheoidea</taxon>
        <taxon>Porcellanidae</taxon>
        <taxon>Petrolisthes</taxon>
    </lineage>
</organism>
<protein>
    <submittedName>
        <fullName evidence="4">Uncharacterized protein</fullName>
    </submittedName>
</protein>
<feature type="compositionally biased region" description="Polar residues" evidence="1">
    <location>
        <begin position="309"/>
        <end position="320"/>
    </location>
</feature>
<accession>A0AAE1TRC8</accession>